<name>A0A3R7CLK9_CLOSI</name>
<protein>
    <submittedName>
        <fullName evidence="1">Uncharacterized protein</fullName>
    </submittedName>
</protein>
<reference evidence="1 2" key="2">
    <citation type="journal article" date="2021" name="Genomics">
        <title>High-quality reference genome for Clonorchis sinensis.</title>
        <authorList>
            <person name="Young N.D."/>
            <person name="Stroehlein A.J."/>
            <person name="Kinkar L."/>
            <person name="Wang T."/>
            <person name="Sohn W.M."/>
            <person name="Chang B.C.H."/>
            <person name="Kaur P."/>
            <person name="Weisz D."/>
            <person name="Dudchenko O."/>
            <person name="Aiden E.L."/>
            <person name="Korhonen P.K."/>
            <person name="Gasser R.B."/>
        </authorList>
    </citation>
    <scope>NUCLEOTIDE SEQUENCE [LARGE SCALE GENOMIC DNA]</scope>
    <source>
        <strain evidence="1">Cs-k2</strain>
    </source>
</reference>
<dbReference type="AlphaFoldDB" id="A0A3R7CLK9"/>
<dbReference type="EMBL" id="NIRI02000042">
    <property type="protein sequence ID" value="KAG5448159.1"/>
    <property type="molecule type" value="Genomic_DNA"/>
</dbReference>
<evidence type="ECO:0000313" key="2">
    <source>
        <dbReference type="Proteomes" id="UP000286415"/>
    </source>
</evidence>
<comment type="caution">
    <text evidence="1">The sequence shown here is derived from an EMBL/GenBank/DDBJ whole genome shotgun (WGS) entry which is preliminary data.</text>
</comment>
<dbReference type="InParanoid" id="A0A3R7CLK9"/>
<proteinExistence type="predicted"/>
<accession>A0A3R7CLK9</accession>
<sequence>MARVTKSVSGDDEVEGLAKRINGHRNLRNTDWAGGYGRELGGNSCGCVIKVGVAAPCHPWPNVLRFSDSPVTDVTFKRTSLESSGLRCTCSGLATQKLLKMRNKTTDLVKQRSWRDPAGQFELRHKTTNEASWPWTVRPRARVTKLKWR</sequence>
<evidence type="ECO:0000313" key="1">
    <source>
        <dbReference type="EMBL" id="KAG5448159.1"/>
    </source>
</evidence>
<gene>
    <name evidence="1" type="ORF">CSKR_105670</name>
</gene>
<organism evidence="1 2">
    <name type="scientific">Clonorchis sinensis</name>
    <name type="common">Chinese liver fluke</name>
    <dbReference type="NCBI Taxonomy" id="79923"/>
    <lineage>
        <taxon>Eukaryota</taxon>
        <taxon>Metazoa</taxon>
        <taxon>Spiralia</taxon>
        <taxon>Lophotrochozoa</taxon>
        <taxon>Platyhelminthes</taxon>
        <taxon>Trematoda</taxon>
        <taxon>Digenea</taxon>
        <taxon>Opisthorchiida</taxon>
        <taxon>Opisthorchiata</taxon>
        <taxon>Opisthorchiidae</taxon>
        <taxon>Clonorchis</taxon>
    </lineage>
</organism>
<reference evidence="1 2" key="1">
    <citation type="journal article" date="2018" name="Biotechnol. Adv.">
        <title>Improved genomic resources and new bioinformatic workflow for the carcinogenic parasite Clonorchis sinensis: Biotechnological implications.</title>
        <authorList>
            <person name="Wang D."/>
            <person name="Korhonen P.K."/>
            <person name="Gasser R.B."/>
            <person name="Young N.D."/>
        </authorList>
    </citation>
    <scope>NUCLEOTIDE SEQUENCE [LARGE SCALE GENOMIC DNA]</scope>
    <source>
        <strain evidence="1">Cs-k2</strain>
    </source>
</reference>
<keyword evidence="2" id="KW-1185">Reference proteome</keyword>
<dbReference type="Proteomes" id="UP000286415">
    <property type="component" value="Unassembled WGS sequence"/>
</dbReference>